<organism evidence="2 3">
    <name type="scientific">Gemmobacter lutimaris</name>
    <dbReference type="NCBI Taxonomy" id="2306023"/>
    <lineage>
        <taxon>Bacteria</taxon>
        <taxon>Pseudomonadati</taxon>
        <taxon>Pseudomonadota</taxon>
        <taxon>Alphaproteobacteria</taxon>
        <taxon>Rhodobacterales</taxon>
        <taxon>Paracoccaceae</taxon>
        <taxon>Gemmobacter</taxon>
    </lineage>
</organism>
<evidence type="ECO:0000313" key="2">
    <source>
        <dbReference type="EMBL" id="RID89762.1"/>
    </source>
</evidence>
<name>A0A398BHJ8_9RHOB</name>
<feature type="region of interest" description="Disordered" evidence="1">
    <location>
        <begin position="136"/>
        <end position="191"/>
    </location>
</feature>
<keyword evidence="3" id="KW-1185">Reference proteome</keyword>
<accession>A0A398BHJ8</accession>
<dbReference type="OrthoDB" id="7365433at2"/>
<dbReference type="Proteomes" id="UP000266649">
    <property type="component" value="Unassembled WGS sequence"/>
</dbReference>
<dbReference type="AlphaFoldDB" id="A0A398BHJ8"/>
<gene>
    <name evidence="2" type="ORF">D2N39_21370</name>
</gene>
<evidence type="ECO:0000256" key="1">
    <source>
        <dbReference type="SAM" id="MobiDB-lite"/>
    </source>
</evidence>
<feature type="compositionally biased region" description="Polar residues" evidence="1">
    <location>
        <begin position="175"/>
        <end position="186"/>
    </location>
</feature>
<proteinExistence type="predicted"/>
<evidence type="ECO:0000313" key="3">
    <source>
        <dbReference type="Proteomes" id="UP000266649"/>
    </source>
</evidence>
<dbReference type="EMBL" id="QXXQ01000024">
    <property type="protein sequence ID" value="RID89762.1"/>
    <property type="molecule type" value="Genomic_DNA"/>
</dbReference>
<sequence length="252" mass="28250">MLPAPPEHSLRDLTQEQAENWVTIGRLLFELEAHSRGDASGRPWQDVLRDKLTELGAPISAGHLYKVRRAYAFLHAHAPGDFVQGEAEAPKISSVEVAERLYRIDVQEGLKALADAVGPTPVPYVDLKKRYDKALENRPEMKSPRQVAWETRRKSSGSPKAPDDVAAEAPEQPRDNASGQDETSGPPQALQKKVSTLFHQAWKAGWDAATAQREPELDDLRNKVREYQEEIKILASKVRELRGYAHDFDEDS</sequence>
<protein>
    <submittedName>
        <fullName evidence="2">Uncharacterized protein</fullName>
    </submittedName>
</protein>
<comment type="caution">
    <text evidence="2">The sequence shown here is derived from an EMBL/GenBank/DDBJ whole genome shotgun (WGS) entry which is preliminary data.</text>
</comment>
<dbReference type="RefSeq" id="WP_119136780.1">
    <property type="nucleotide sequence ID" value="NZ_QXXQ01000024.1"/>
</dbReference>
<reference evidence="2 3" key="1">
    <citation type="submission" date="2018-09" db="EMBL/GenBank/DDBJ databases">
        <title>Gemmobacter lutimaris sp. nov., a marine bacterium isolated from tidal flat.</title>
        <authorList>
            <person name="Lee D.W."/>
            <person name="Yoo Y."/>
            <person name="Kim J.-J."/>
            <person name="Kim B.S."/>
        </authorList>
    </citation>
    <scope>NUCLEOTIDE SEQUENCE [LARGE SCALE GENOMIC DNA]</scope>
    <source>
        <strain evidence="2 3">YJ-T1-11</strain>
    </source>
</reference>